<dbReference type="Proteomes" id="UP000713479">
    <property type="component" value="Unassembled WGS sequence"/>
</dbReference>
<dbReference type="Pfam" id="PF03551">
    <property type="entry name" value="PadR"/>
    <property type="match status" value="1"/>
</dbReference>
<name>A0A8T3VIL5_9EURY</name>
<organism evidence="2 3">
    <name type="scientific">Methanobrevibacter millerae</name>
    <dbReference type="NCBI Taxonomy" id="230361"/>
    <lineage>
        <taxon>Archaea</taxon>
        <taxon>Methanobacteriati</taxon>
        <taxon>Methanobacteriota</taxon>
        <taxon>Methanomada group</taxon>
        <taxon>Methanobacteria</taxon>
        <taxon>Methanobacteriales</taxon>
        <taxon>Methanobacteriaceae</taxon>
        <taxon>Methanobrevibacter</taxon>
    </lineage>
</organism>
<dbReference type="InterPro" id="IPR005149">
    <property type="entry name" value="Tscrpt_reg_PadR_N"/>
</dbReference>
<dbReference type="PANTHER" id="PTHR33169:SF14">
    <property type="entry name" value="TRANSCRIPTIONAL REGULATOR RV3488"/>
    <property type="match status" value="1"/>
</dbReference>
<dbReference type="Gene3D" id="1.10.10.10">
    <property type="entry name" value="Winged helix-like DNA-binding domain superfamily/Winged helix DNA-binding domain"/>
    <property type="match status" value="1"/>
</dbReference>
<dbReference type="InterPro" id="IPR036388">
    <property type="entry name" value="WH-like_DNA-bd_sf"/>
</dbReference>
<gene>
    <name evidence="2" type="ORF">E7Z74_00405</name>
</gene>
<dbReference type="EMBL" id="SUTF01000001">
    <property type="protein sequence ID" value="MBE6509720.1"/>
    <property type="molecule type" value="Genomic_DNA"/>
</dbReference>
<dbReference type="SUPFAM" id="SSF46785">
    <property type="entry name" value="Winged helix' DNA-binding domain"/>
    <property type="match status" value="1"/>
</dbReference>
<dbReference type="PANTHER" id="PTHR33169">
    <property type="entry name" value="PADR-FAMILY TRANSCRIPTIONAL REGULATOR"/>
    <property type="match status" value="1"/>
</dbReference>
<reference evidence="2" key="1">
    <citation type="submission" date="2019-04" db="EMBL/GenBank/DDBJ databases">
        <title>Evolution of Biomass-Degrading Anaerobic Consortia Revealed by Metagenomics.</title>
        <authorList>
            <person name="Peng X."/>
        </authorList>
    </citation>
    <scope>NUCLEOTIDE SEQUENCE</scope>
    <source>
        <strain evidence="2">SIG13</strain>
    </source>
</reference>
<protein>
    <submittedName>
        <fullName evidence="2">PadR family transcriptional regulator</fullName>
    </submittedName>
</protein>
<dbReference type="AlphaFoldDB" id="A0A8T3VIL5"/>
<dbReference type="InterPro" id="IPR052509">
    <property type="entry name" value="Metal_resp_DNA-bind_regulator"/>
</dbReference>
<evidence type="ECO:0000259" key="1">
    <source>
        <dbReference type="Pfam" id="PF03551"/>
    </source>
</evidence>
<proteinExistence type="predicted"/>
<accession>A0A8T3VIL5</accession>
<evidence type="ECO:0000313" key="3">
    <source>
        <dbReference type="Proteomes" id="UP000713479"/>
    </source>
</evidence>
<evidence type="ECO:0000313" key="2">
    <source>
        <dbReference type="EMBL" id="MBE6509720.1"/>
    </source>
</evidence>
<feature type="domain" description="Transcription regulator PadR N-terminal" evidence="1">
    <location>
        <begin position="24"/>
        <end position="101"/>
    </location>
</feature>
<comment type="caution">
    <text evidence="2">The sequence shown here is derived from an EMBL/GenBank/DDBJ whole genome shotgun (WGS) entry which is preliminary data.</text>
</comment>
<sequence length="130" mass="15305">MNELNESHVKFLKHFSNGITHNLILWIISKEPIHGYGIMKILDDFFDFDNDECELKATSSKVYPLLRKMESKNLIEGEWQTVNNKRVKYYSITPDGEVVLKHLKNNMCQVMDNPHWVAFFEDMTGLNLNR</sequence>
<dbReference type="InterPro" id="IPR036390">
    <property type="entry name" value="WH_DNA-bd_sf"/>
</dbReference>